<keyword evidence="4" id="KW-1185">Reference proteome</keyword>
<organism evidence="3 4">
    <name type="scientific">Sunxiuqinia elliptica</name>
    <dbReference type="NCBI Taxonomy" id="655355"/>
    <lineage>
        <taxon>Bacteria</taxon>
        <taxon>Pseudomonadati</taxon>
        <taxon>Bacteroidota</taxon>
        <taxon>Bacteroidia</taxon>
        <taxon>Marinilabiliales</taxon>
        <taxon>Prolixibacteraceae</taxon>
        <taxon>Sunxiuqinia</taxon>
    </lineage>
</organism>
<dbReference type="SUPFAM" id="SSF56925">
    <property type="entry name" value="OMPA-like"/>
    <property type="match status" value="1"/>
</dbReference>
<reference evidence="3 4" key="1">
    <citation type="submission" date="2016-10" db="EMBL/GenBank/DDBJ databases">
        <authorList>
            <person name="de Groot N.N."/>
        </authorList>
    </citation>
    <scope>NUCLEOTIDE SEQUENCE [LARGE SCALE GENOMIC DNA]</scope>
    <source>
        <strain evidence="3 4">CGMCC 1.9156</strain>
    </source>
</reference>
<dbReference type="RefSeq" id="WP_093919602.1">
    <property type="nucleotide sequence ID" value="NZ_FONW01000003.1"/>
</dbReference>
<dbReference type="AlphaFoldDB" id="A0A1I2GZ53"/>
<gene>
    <name evidence="3" type="ORF">SAMN05216283_103178</name>
</gene>
<dbReference type="InterPro" id="IPR011250">
    <property type="entry name" value="OMP/PagP_B-barrel"/>
</dbReference>
<sequence>MKKITIFLLLAVFALPSMAQSPINLGLKGGYSNSKLTADIGGEGSVDNYHVGAFVRLNLGRLYLQPEAYFSSKGGTVDFESGASHTIHSFDLKTVDVPILLGVNVIDKGPLKVRANAGPLMSFFTDKELNNEFFDSNDVKDSFFGWQYGVGADFLFLTLDVRMENSSGDLYSGPLLDNDVKSKSFVVSLGIKLL</sequence>
<feature type="domain" description="Outer membrane protein beta-barrel" evidence="2">
    <location>
        <begin position="19"/>
        <end position="162"/>
    </location>
</feature>
<dbReference type="Pfam" id="PF13568">
    <property type="entry name" value="OMP_b-brl_2"/>
    <property type="match status" value="1"/>
</dbReference>
<dbReference type="EMBL" id="FONW01000003">
    <property type="protein sequence ID" value="SFF22339.1"/>
    <property type="molecule type" value="Genomic_DNA"/>
</dbReference>
<evidence type="ECO:0000259" key="2">
    <source>
        <dbReference type="Pfam" id="PF13568"/>
    </source>
</evidence>
<dbReference type="InterPro" id="IPR025665">
    <property type="entry name" value="Beta-barrel_OMP_2"/>
</dbReference>
<keyword evidence="1" id="KW-0732">Signal</keyword>
<proteinExistence type="predicted"/>
<protein>
    <submittedName>
        <fullName evidence="3">Opacity protein</fullName>
    </submittedName>
</protein>
<dbReference type="Proteomes" id="UP000198964">
    <property type="component" value="Unassembled WGS sequence"/>
</dbReference>
<evidence type="ECO:0000256" key="1">
    <source>
        <dbReference type="SAM" id="SignalP"/>
    </source>
</evidence>
<feature type="signal peptide" evidence="1">
    <location>
        <begin position="1"/>
        <end position="19"/>
    </location>
</feature>
<feature type="chain" id="PRO_5011481336" evidence="1">
    <location>
        <begin position="20"/>
        <end position="194"/>
    </location>
</feature>
<accession>A0A1I2GZ53</accession>
<evidence type="ECO:0000313" key="3">
    <source>
        <dbReference type="EMBL" id="SFF22339.1"/>
    </source>
</evidence>
<name>A0A1I2GZ53_9BACT</name>
<dbReference type="STRING" id="655355.SAMN05216283_103178"/>
<evidence type="ECO:0000313" key="4">
    <source>
        <dbReference type="Proteomes" id="UP000198964"/>
    </source>
</evidence>